<evidence type="ECO:0000256" key="6">
    <source>
        <dbReference type="SAM" id="SignalP"/>
    </source>
</evidence>
<keyword evidence="4" id="KW-0472">Membrane</keyword>
<evidence type="ECO:0000256" key="4">
    <source>
        <dbReference type="ARBA" id="ARBA00023136"/>
    </source>
</evidence>
<dbReference type="CDD" id="cd08977">
    <property type="entry name" value="SusD"/>
    <property type="match status" value="1"/>
</dbReference>
<dbReference type="InterPro" id="IPR012944">
    <property type="entry name" value="SusD_RagB_dom"/>
</dbReference>
<feature type="signal peptide" evidence="6">
    <location>
        <begin position="1"/>
        <end position="20"/>
    </location>
</feature>
<evidence type="ECO:0000256" key="2">
    <source>
        <dbReference type="ARBA" id="ARBA00006275"/>
    </source>
</evidence>
<sequence>MKYIKLYITIALLTIFSACSDEFLDRKSLNDLSSDSFWTTEDDAKMALMGCYSALQDQWLFDSDPWTGGVMRLDYLSDNGYTAWQWMPGGDIAQGTHNSTSWILGDTWRSAYRAIGRTNQVIANVPTIPNINPQAANRMIAEAKVIRATVYTLLAMTFHDVPLITEPQSVQEASVPKNTHDEIVNFITSDVEAIVNDLPLPGEIPGTEYGRISRGAALATLARIYLYHNEYTKAAEAAKKVIDLGYYSLAADYSTLFTTDHEQDKEVIFAVTFDRFLDDGSAFAGYWGMIDYQRALPNLAEEFYTTDGLPITESALYDPADPSANRDPRFRTTLVSNNDTWKGNAVTDQEGFYYQRKYTEENNDEDHFDSPQDFYVIRYADILLMRAEALVSAGGYSESEVIGLVNQVRDRVDMPHVEDVEGTGLTAEALLEVIKHERRVELAFEGLRYFDLVRWEELGERYEWYMANELTAIQALGYPDAYPRQFISYRWPLPQSEINVNKNLIQHDEWR</sequence>
<proteinExistence type="inferred from homology"/>
<evidence type="ECO:0000256" key="5">
    <source>
        <dbReference type="ARBA" id="ARBA00023237"/>
    </source>
</evidence>
<feature type="chain" id="PRO_5046086690" evidence="6">
    <location>
        <begin position="21"/>
        <end position="511"/>
    </location>
</feature>
<dbReference type="Pfam" id="PF14322">
    <property type="entry name" value="SusD-like_3"/>
    <property type="match status" value="1"/>
</dbReference>
<evidence type="ECO:0000313" key="9">
    <source>
        <dbReference type="EMBL" id="MFD1001633.1"/>
    </source>
</evidence>
<comment type="caution">
    <text evidence="9">The sequence shown here is derived from an EMBL/GenBank/DDBJ whole genome shotgun (WGS) entry which is preliminary data.</text>
</comment>
<dbReference type="SUPFAM" id="SSF48452">
    <property type="entry name" value="TPR-like"/>
    <property type="match status" value="1"/>
</dbReference>
<keyword evidence="10" id="KW-1185">Reference proteome</keyword>
<comment type="similarity">
    <text evidence="2">Belongs to the SusD family.</text>
</comment>
<protein>
    <submittedName>
        <fullName evidence="9">RagB/SusD family nutrient uptake outer membrane protein</fullName>
    </submittedName>
</protein>
<keyword evidence="5" id="KW-0998">Cell outer membrane</keyword>
<dbReference type="InterPro" id="IPR011990">
    <property type="entry name" value="TPR-like_helical_dom_sf"/>
</dbReference>
<evidence type="ECO:0000256" key="1">
    <source>
        <dbReference type="ARBA" id="ARBA00004442"/>
    </source>
</evidence>
<dbReference type="Proteomes" id="UP001597112">
    <property type="component" value="Unassembled WGS sequence"/>
</dbReference>
<gene>
    <name evidence="9" type="ORF">ACFQ21_20045</name>
</gene>
<organism evidence="9 10">
    <name type="scientific">Ohtaekwangia kribbensis</name>
    <dbReference type="NCBI Taxonomy" id="688913"/>
    <lineage>
        <taxon>Bacteria</taxon>
        <taxon>Pseudomonadati</taxon>
        <taxon>Bacteroidota</taxon>
        <taxon>Cytophagia</taxon>
        <taxon>Cytophagales</taxon>
        <taxon>Fulvivirgaceae</taxon>
        <taxon>Ohtaekwangia</taxon>
    </lineage>
</organism>
<comment type="subcellular location">
    <subcellularLocation>
        <location evidence="1">Cell outer membrane</location>
    </subcellularLocation>
</comment>
<evidence type="ECO:0000256" key="3">
    <source>
        <dbReference type="ARBA" id="ARBA00022729"/>
    </source>
</evidence>
<feature type="domain" description="RagB/SusD" evidence="7">
    <location>
        <begin position="265"/>
        <end position="510"/>
    </location>
</feature>
<feature type="domain" description="SusD-like N-terminal" evidence="8">
    <location>
        <begin position="23"/>
        <end position="226"/>
    </location>
</feature>
<accession>A0ABW3K6I3</accession>
<evidence type="ECO:0000259" key="8">
    <source>
        <dbReference type="Pfam" id="PF14322"/>
    </source>
</evidence>
<dbReference type="Gene3D" id="1.25.40.390">
    <property type="match status" value="1"/>
</dbReference>
<keyword evidence="3 6" id="KW-0732">Signal</keyword>
<dbReference type="EMBL" id="JBHTKA010000007">
    <property type="protein sequence ID" value="MFD1001633.1"/>
    <property type="molecule type" value="Genomic_DNA"/>
</dbReference>
<dbReference type="PROSITE" id="PS51257">
    <property type="entry name" value="PROKAR_LIPOPROTEIN"/>
    <property type="match status" value="1"/>
</dbReference>
<dbReference type="Pfam" id="PF07980">
    <property type="entry name" value="SusD_RagB"/>
    <property type="match status" value="1"/>
</dbReference>
<dbReference type="RefSeq" id="WP_377581723.1">
    <property type="nucleotide sequence ID" value="NZ_JBHTKA010000007.1"/>
</dbReference>
<name>A0ABW3K6I3_9BACT</name>
<reference evidence="10" key="1">
    <citation type="journal article" date="2019" name="Int. J. Syst. Evol. Microbiol.">
        <title>The Global Catalogue of Microorganisms (GCM) 10K type strain sequencing project: providing services to taxonomists for standard genome sequencing and annotation.</title>
        <authorList>
            <consortium name="The Broad Institute Genomics Platform"/>
            <consortium name="The Broad Institute Genome Sequencing Center for Infectious Disease"/>
            <person name="Wu L."/>
            <person name="Ma J."/>
        </authorList>
    </citation>
    <scope>NUCLEOTIDE SEQUENCE [LARGE SCALE GENOMIC DNA]</scope>
    <source>
        <strain evidence="10">CCUG 58938</strain>
    </source>
</reference>
<dbReference type="InterPro" id="IPR033985">
    <property type="entry name" value="SusD-like_N"/>
</dbReference>
<evidence type="ECO:0000313" key="10">
    <source>
        <dbReference type="Proteomes" id="UP001597112"/>
    </source>
</evidence>
<evidence type="ECO:0000259" key="7">
    <source>
        <dbReference type="Pfam" id="PF07980"/>
    </source>
</evidence>